<dbReference type="SUPFAM" id="SSF117143">
    <property type="entry name" value="Flagellar hook protein flgE"/>
    <property type="match status" value="1"/>
</dbReference>
<dbReference type="InterPro" id="IPR010930">
    <property type="entry name" value="Flg_bb/hook_C_dom"/>
</dbReference>
<name>A0A420XTP2_9ACTN</name>
<dbReference type="Pfam" id="PF06429">
    <property type="entry name" value="Flg_bbr_C"/>
    <property type="match status" value="1"/>
</dbReference>
<evidence type="ECO:0000256" key="4">
    <source>
        <dbReference type="ARBA" id="ARBA00023143"/>
    </source>
</evidence>
<keyword evidence="11" id="KW-1185">Reference proteome</keyword>
<evidence type="ECO:0000313" key="11">
    <source>
        <dbReference type="Proteomes" id="UP000281955"/>
    </source>
</evidence>
<keyword evidence="10" id="KW-0282">Flagellum</keyword>
<proteinExistence type="inferred from homology"/>
<sequence length="419" mass="43243">MLRSLFTGISGLKQHQTMMDVTANNIANVNSAGFKSSSTVFEDTLSQMMRSAGAPQDGIGGTNPSQVGLGVRLGGISTNFNQGSTQSTGRSTDLMIQGDGFFAIKQGSENMYTRNGSFSFDQDGRLVTSSGGLVQGWSGVNGAIDKNGAVGDIQLPTGSLLAPSATANASWKGNLPADSTDPINGKDTYYDPQGNSHEIVYSLTKGATTGTGTAADPYIDNWSVSVKIDGTDTTTPAANLALKFDKATGTLVGPAAAGTPPTQALTIATPWGKDVALNVGKLKEYGGDKTFQVEAQDGSAMGSLQSFTISPDGTLIGVFTNGLKQPLAQIATANFNNPSGLEKVGGTMFRDTVNSGTPELGAPGGSGRGALVSNSLEMSNVDLAAEFTNLIVAQRGFQANSKVITSSDEILNDLVNLKR</sequence>
<evidence type="ECO:0000259" key="8">
    <source>
        <dbReference type="Pfam" id="PF07559"/>
    </source>
</evidence>
<dbReference type="InParanoid" id="A0A420XTP2"/>
<dbReference type="GO" id="GO:0009425">
    <property type="term" value="C:bacterial-type flagellum basal body"/>
    <property type="evidence" value="ECO:0007669"/>
    <property type="project" value="UniProtKB-SubCell"/>
</dbReference>
<dbReference type="InterPro" id="IPR037925">
    <property type="entry name" value="FlgE/F/G-like"/>
</dbReference>
<feature type="domain" description="Flagellar basal body rod protein N-terminal" evidence="6">
    <location>
        <begin position="7"/>
        <end position="35"/>
    </location>
</feature>
<protein>
    <recommendedName>
        <fullName evidence="3 5">Flagellar hook protein FlgE</fullName>
    </recommendedName>
</protein>
<feature type="domain" description="Flagellar hook protein FlgE/F/G-like D1" evidence="9">
    <location>
        <begin position="95"/>
        <end position="157"/>
    </location>
</feature>
<accession>A0A420XTP2</accession>
<dbReference type="AlphaFoldDB" id="A0A420XTP2"/>
<comment type="caution">
    <text evidence="10">The sequence shown here is derived from an EMBL/GenBank/DDBJ whole genome shotgun (WGS) entry which is preliminary data.</text>
</comment>
<dbReference type="RefSeq" id="WP_121191859.1">
    <property type="nucleotide sequence ID" value="NZ_RBWV01000009.1"/>
</dbReference>
<evidence type="ECO:0000256" key="5">
    <source>
        <dbReference type="RuleBase" id="RU362116"/>
    </source>
</evidence>
<evidence type="ECO:0000259" key="7">
    <source>
        <dbReference type="Pfam" id="PF06429"/>
    </source>
</evidence>
<dbReference type="InterPro" id="IPR037058">
    <property type="entry name" value="Falgellar_hook_FlgE_sf"/>
</dbReference>
<evidence type="ECO:0000256" key="3">
    <source>
        <dbReference type="ARBA" id="ARBA00019015"/>
    </source>
</evidence>
<dbReference type="InterPro" id="IPR020013">
    <property type="entry name" value="Flagellar_FlgE/F/G"/>
</dbReference>
<dbReference type="GO" id="GO:0005829">
    <property type="term" value="C:cytosol"/>
    <property type="evidence" value="ECO:0007669"/>
    <property type="project" value="TreeGrafter"/>
</dbReference>
<feature type="domain" description="Flagellar hook protein FlgE D2" evidence="8">
    <location>
        <begin position="188"/>
        <end position="298"/>
    </location>
</feature>
<dbReference type="Pfam" id="PF07559">
    <property type="entry name" value="FlgE_D2"/>
    <property type="match status" value="1"/>
</dbReference>
<evidence type="ECO:0000313" key="10">
    <source>
        <dbReference type="EMBL" id="RKS80127.1"/>
    </source>
</evidence>
<evidence type="ECO:0000259" key="6">
    <source>
        <dbReference type="Pfam" id="PF00460"/>
    </source>
</evidence>
<organism evidence="10 11">
    <name type="scientific">Motilibacter peucedani</name>
    <dbReference type="NCBI Taxonomy" id="598650"/>
    <lineage>
        <taxon>Bacteria</taxon>
        <taxon>Bacillati</taxon>
        <taxon>Actinomycetota</taxon>
        <taxon>Actinomycetes</taxon>
        <taxon>Motilibacterales</taxon>
        <taxon>Motilibacteraceae</taxon>
        <taxon>Motilibacter</taxon>
    </lineage>
</organism>
<dbReference type="GO" id="GO:0009424">
    <property type="term" value="C:bacterial-type flagellum hook"/>
    <property type="evidence" value="ECO:0007669"/>
    <property type="project" value="TreeGrafter"/>
</dbReference>
<comment type="function">
    <text evidence="5">A flexible structure which links the flagellar filament to the drive apparatus in the basal body.</text>
</comment>
<dbReference type="Pfam" id="PF22692">
    <property type="entry name" value="LlgE_F_G_D1"/>
    <property type="match status" value="1"/>
</dbReference>
<dbReference type="EMBL" id="RBWV01000009">
    <property type="protein sequence ID" value="RKS80127.1"/>
    <property type="molecule type" value="Genomic_DNA"/>
</dbReference>
<dbReference type="InterPro" id="IPR019776">
    <property type="entry name" value="Flagellar_basal_body_rod_CS"/>
</dbReference>
<dbReference type="InterPro" id="IPR001444">
    <property type="entry name" value="Flag_bb_rod_N"/>
</dbReference>
<dbReference type="Gene3D" id="2.60.98.20">
    <property type="entry name" value="Flagellar hook protein FlgE"/>
    <property type="match status" value="1"/>
</dbReference>
<evidence type="ECO:0000256" key="1">
    <source>
        <dbReference type="ARBA" id="ARBA00004117"/>
    </source>
</evidence>
<evidence type="ECO:0000259" key="9">
    <source>
        <dbReference type="Pfam" id="PF22692"/>
    </source>
</evidence>
<dbReference type="PANTHER" id="PTHR30435">
    <property type="entry name" value="FLAGELLAR PROTEIN"/>
    <property type="match status" value="1"/>
</dbReference>
<dbReference type="PROSITE" id="PS00588">
    <property type="entry name" value="FLAGELLA_BB_ROD"/>
    <property type="match status" value="1"/>
</dbReference>
<dbReference type="PANTHER" id="PTHR30435:SF1">
    <property type="entry name" value="FLAGELLAR HOOK PROTEIN FLGE"/>
    <property type="match status" value="1"/>
</dbReference>
<feature type="domain" description="Flagellar basal-body/hook protein C-terminal" evidence="7">
    <location>
        <begin position="373"/>
        <end position="417"/>
    </location>
</feature>
<dbReference type="GO" id="GO:0071978">
    <property type="term" value="P:bacterial-type flagellum-dependent swarming motility"/>
    <property type="evidence" value="ECO:0007669"/>
    <property type="project" value="TreeGrafter"/>
</dbReference>
<dbReference type="InterPro" id="IPR011491">
    <property type="entry name" value="FlgE_D2"/>
</dbReference>
<dbReference type="Pfam" id="PF00460">
    <property type="entry name" value="Flg_bb_rod"/>
    <property type="match status" value="1"/>
</dbReference>
<dbReference type="NCBIfam" id="TIGR03506">
    <property type="entry name" value="FlgEFG_subfam"/>
    <property type="match status" value="1"/>
</dbReference>
<comment type="similarity">
    <text evidence="2 5">Belongs to the flagella basal body rod proteins family.</text>
</comment>
<gene>
    <name evidence="10" type="ORF">CLV35_0548</name>
</gene>
<dbReference type="Proteomes" id="UP000281955">
    <property type="component" value="Unassembled WGS sequence"/>
</dbReference>
<keyword evidence="10" id="KW-0966">Cell projection</keyword>
<reference evidence="10 11" key="1">
    <citation type="submission" date="2018-10" db="EMBL/GenBank/DDBJ databases">
        <title>Genomic Encyclopedia of Archaeal and Bacterial Type Strains, Phase II (KMG-II): from individual species to whole genera.</title>
        <authorList>
            <person name="Goeker M."/>
        </authorList>
    </citation>
    <scope>NUCLEOTIDE SEQUENCE [LARGE SCALE GENOMIC DNA]</scope>
    <source>
        <strain evidence="10 11">RP-AC37</strain>
    </source>
</reference>
<comment type="subcellular location">
    <subcellularLocation>
        <location evidence="1 5">Bacterial flagellum basal body</location>
    </subcellularLocation>
</comment>
<dbReference type="InterPro" id="IPR053967">
    <property type="entry name" value="LlgE_F_G-like_D1"/>
</dbReference>
<dbReference type="OrthoDB" id="9804559at2"/>
<evidence type="ECO:0000256" key="2">
    <source>
        <dbReference type="ARBA" id="ARBA00009677"/>
    </source>
</evidence>
<keyword evidence="4 5" id="KW-0975">Bacterial flagellum</keyword>
<keyword evidence="10" id="KW-0969">Cilium</keyword>